<dbReference type="InterPro" id="IPR011051">
    <property type="entry name" value="RmlC_Cupin_sf"/>
</dbReference>
<evidence type="ECO:0000313" key="4">
    <source>
        <dbReference type="EMBL" id="ALP94469.1"/>
    </source>
</evidence>
<reference evidence="5" key="2">
    <citation type="submission" date="2015-04" db="EMBL/GenBank/DDBJ databases">
        <title>A butyrogenic pathway from the amino acid lysine in a human gut commensal.</title>
        <authorList>
            <person name="de Vos W.M."/>
            <person name="Bui N.T.P."/>
            <person name="Plugge C.M."/>
            <person name="Ritari J."/>
        </authorList>
    </citation>
    <scope>NUCLEOTIDE SEQUENCE [LARGE SCALE GENOMIC DNA]</scope>
    <source>
        <strain evidence="5">AF211</strain>
    </source>
</reference>
<dbReference type="PANTHER" id="PTHR21047:SF2">
    <property type="entry name" value="THYMIDINE DIPHOSPHO-4-KETO-RHAMNOSE 3,5-EPIMERASE"/>
    <property type="match status" value="1"/>
</dbReference>
<comment type="pathway">
    <text evidence="3">Carbohydrate biosynthesis; dTDP-L-rhamnose biosynthesis.</text>
</comment>
<dbReference type="GO" id="GO:0000271">
    <property type="term" value="P:polysaccharide biosynthetic process"/>
    <property type="evidence" value="ECO:0007669"/>
    <property type="project" value="TreeGrafter"/>
</dbReference>
<dbReference type="EMBL" id="CP011307">
    <property type="protein sequence ID" value="ALP94469.1"/>
    <property type="molecule type" value="Genomic_DNA"/>
</dbReference>
<dbReference type="KEGG" id="ibu:IB211_02078c"/>
<dbReference type="CDD" id="cd00438">
    <property type="entry name" value="cupin_RmlC"/>
    <property type="match status" value="1"/>
</dbReference>
<dbReference type="SUPFAM" id="SSF51182">
    <property type="entry name" value="RmlC-like cupins"/>
    <property type="match status" value="1"/>
</dbReference>
<dbReference type="Pfam" id="PF00908">
    <property type="entry name" value="dTDP_sugar_isom"/>
    <property type="match status" value="1"/>
</dbReference>
<dbReference type="GO" id="GO:0005829">
    <property type="term" value="C:cytosol"/>
    <property type="evidence" value="ECO:0007669"/>
    <property type="project" value="TreeGrafter"/>
</dbReference>
<reference evidence="4 5" key="1">
    <citation type="journal article" date="2015" name="Nat. Commun.">
        <title>Production of butyrate from lysine and the Amadori product fructoselysine by a human gut commensal.</title>
        <authorList>
            <person name="Bui T.P."/>
            <person name="Ritari J."/>
            <person name="Boeren S."/>
            <person name="de Waard P."/>
            <person name="Plugge C.M."/>
            <person name="de Vos W.M."/>
        </authorList>
    </citation>
    <scope>NUCLEOTIDE SEQUENCE [LARGE SCALE GENOMIC DNA]</scope>
    <source>
        <strain evidence="4 5">AF211</strain>
    </source>
</reference>
<keyword evidence="5" id="KW-1185">Reference proteome</keyword>
<dbReference type="Proteomes" id="UP000064844">
    <property type="component" value="Chromosome"/>
</dbReference>
<keyword evidence="3 4" id="KW-0413">Isomerase</keyword>
<dbReference type="InterPro" id="IPR014710">
    <property type="entry name" value="RmlC-like_jellyroll"/>
</dbReference>
<feature type="active site" description="Proton donor" evidence="1">
    <location>
        <position position="133"/>
    </location>
</feature>
<dbReference type="NCBIfam" id="TIGR01221">
    <property type="entry name" value="rmlC"/>
    <property type="match status" value="1"/>
</dbReference>
<dbReference type="GO" id="GO:0019305">
    <property type="term" value="P:dTDP-rhamnose biosynthetic process"/>
    <property type="evidence" value="ECO:0007669"/>
    <property type="project" value="UniProtKB-UniRule"/>
</dbReference>
<dbReference type="InterPro" id="IPR000888">
    <property type="entry name" value="RmlC-like"/>
</dbReference>
<dbReference type="GO" id="GO:0008830">
    <property type="term" value="F:dTDP-4-dehydrorhamnose 3,5-epimerase activity"/>
    <property type="evidence" value="ECO:0007669"/>
    <property type="project" value="UniProtKB-UniRule"/>
</dbReference>
<evidence type="ECO:0000313" key="5">
    <source>
        <dbReference type="Proteomes" id="UP000064844"/>
    </source>
</evidence>
<dbReference type="Gene3D" id="2.60.120.10">
    <property type="entry name" value="Jelly Rolls"/>
    <property type="match status" value="1"/>
</dbReference>
<accession>A0A0S2W562</accession>
<comment type="subunit">
    <text evidence="3">Homodimer.</text>
</comment>
<comment type="catalytic activity">
    <reaction evidence="3">
        <text>dTDP-4-dehydro-6-deoxy-alpha-D-glucose = dTDP-4-dehydro-beta-L-rhamnose</text>
        <dbReference type="Rhea" id="RHEA:16969"/>
        <dbReference type="ChEBI" id="CHEBI:57649"/>
        <dbReference type="ChEBI" id="CHEBI:62830"/>
        <dbReference type="EC" id="5.1.3.13"/>
    </reaction>
</comment>
<dbReference type="RefSeq" id="WP_058117971.1">
    <property type="nucleotide sequence ID" value="NZ_CP011307.1"/>
</dbReference>
<comment type="similarity">
    <text evidence="3">Belongs to the dTDP-4-dehydrorhamnose 3,5-epimerase family.</text>
</comment>
<dbReference type="UniPathway" id="UPA00124"/>
<name>A0A0S2W562_9FIRM</name>
<dbReference type="EC" id="5.1.3.13" evidence="3"/>
<sequence>MIQKFEFHETEIAGLIEVTPFDADDIRGCFTKDYSKEVFEANGIQHDLAEVFYTTSHKGVIRALHFQRVKQQPKLVRCIWGHVWDVVVDLRKDSPTFKKWLAFDLIGEKHNEILVPAGCAHGYLVLEDSIVSYKCGEKFYSEYDDGIMWNDPDIGVKWPLDKVDGIEKIILADKDKNLQTFTQFTETYGGF</sequence>
<dbReference type="AlphaFoldDB" id="A0A0S2W562"/>
<organism evidence="4 5">
    <name type="scientific">Intestinimonas butyriciproducens</name>
    <dbReference type="NCBI Taxonomy" id="1297617"/>
    <lineage>
        <taxon>Bacteria</taxon>
        <taxon>Bacillati</taxon>
        <taxon>Bacillota</taxon>
        <taxon>Clostridia</taxon>
        <taxon>Eubacteriales</taxon>
        <taxon>Intestinimonas</taxon>
    </lineage>
</organism>
<evidence type="ECO:0000256" key="3">
    <source>
        <dbReference type="RuleBase" id="RU364069"/>
    </source>
</evidence>
<proteinExistence type="inferred from homology"/>
<feature type="site" description="Participates in a stacking interaction with the thymidine ring of dTDP-4-oxo-6-deoxyglucose" evidence="2">
    <location>
        <position position="139"/>
    </location>
</feature>
<feature type="active site" description="Proton acceptor" evidence="1">
    <location>
        <position position="65"/>
    </location>
</feature>
<dbReference type="PANTHER" id="PTHR21047">
    <property type="entry name" value="DTDP-6-DEOXY-D-GLUCOSE-3,5 EPIMERASE"/>
    <property type="match status" value="1"/>
</dbReference>
<dbReference type="PATRIC" id="fig|1297617.4.peg.2142"/>
<dbReference type="STRING" id="1297617.IB211_02078c"/>
<protein>
    <recommendedName>
        <fullName evidence="3">dTDP-4-dehydrorhamnose 3,5-epimerase</fullName>
        <ecNumber evidence="3">5.1.3.13</ecNumber>
    </recommendedName>
    <alternativeName>
        <fullName evidence="3">Thymidine diphospho-4-keto-rhamnose 3,5-epimerase</fullName>
    </alternativeName>
</protein>
<evidence type="ECO:0000256" key="2">
    <source>
        <dbReference type="PIRSR" id="PIRSR600888-3"/>
    </source>
</evidence>
<gene>
    <name evidence="4" type="ORF">IB211_02078c</name>
</gene>
<comment type="function">
    <text evidence="3">Catalyzes the epimerization of the C3' and C5'positions of dTDP-6-deoxy-D-xylo-4-hexulose, forming dTDP-6-deoxy-L-lyxo-4-hexulose.</text>
</comment>
<evidence type="ECO:0000256" key="1">
    <source>
        <dbReference type="PIRSR" id="PIRSR600888-1"/>
    </source>
</evidence>